<comment type="subcellular location">
    <subcellularLocation>
        <location evidence="1">Periplasm</location>
    </subcellularLocation>
</comment>
<sequence length="542" mass="59513">MTMAHDDNGRIGPAASAAGCDADAVRWLRDGMARGRFPRRDALRMLAVLGAAGATGVAGKAAGAPTPVDTTLRIACHVMEMDDPSAVTSFEPSNIFRNCLEYLVRIDGDGILRPHLAESWAPSDDLRRWDISLRRDVFWSNGDRFEARDVAATIGHWLAPESVSVNKTLFADVRGVEIVHPFLVRIHLARPMLSLPDMLFAVTCPMLHRAFPGSGRPWTDAPVGTGPYRLDHFRVGEEARLIRRAGYWGATPPTRTLRFIDLGQTVSTQLTALSDGQVDILYRMDASDVPLASRLPGVRIVDCLSAQTCCFRMRTDTPPFDDWRVRRAVQLSADNAQMLRLGYADAGSVAANCHVAPFQPDYGPVAPVRRDVAQARHLLADAGHPDGIDLVLGVGNTQGPWEQNTAQVLQQNASDAGIRIRLDVLPPNEYLTIWSDIPFGLTFWSQRPLGMITLDLAYRSGSAWNETRLRNPDFDAALDAAMRSVDPVACRAAMGRAEAILQDSAAIVQPFWQKKFTAVSTRVRGYRLDPADCLDFTSAYLA</sequence>
<dbReference type="InterPro" id="IPR030678">
    <property type="entry name" value="Peptide/Ni-bd"/>
</dbReference>
<evidence type="ECO:0000256" key="2">
    <source>
        <dbReference type="ARBA" id="ARBA00005695"/>
    </source>
</evidence>
<dbReference type="Gene3D" id="3.10.105.10">
    <property type="entry name" value="Dipeptide-binding Protein, Domain 3"/>
    <property type="match status" value="1"/>
</dbReference>
<dbReference type="PIRSF" id="PIRSF002741">
    <property type="entry name" value="MppA"/>
    <property type="match status" value="1"/>
</dbReference>
<evidence type="ECO:0000259" key="5">
    <source>
        <dbReference type="Pfam" id="PF00496"/>
    </source>
</evidence>
<dbReference type="PANTHER" id="PTHR30290:SF10">
    <property type="entry name" value="PERIPLASMIC OLIGOPEPTIDE-BINDING PROTEIN-RELATED"/>
    <property type="match status" value="1"/>
</dbReference>
<dbReference type="GO" id="GO:1904680">
    <property type="term" value="F:peptide transmembrane transporter activity"/>
    <property type="evidence" value="ECO:0007669"/>
    <property type="project" value="TreeGrafter"/>
</dbReference>
<gene>
    <name evidence="6" type="ORF">HLH34_09030</name>
</gene>
<reference evidence="6 7" key="1">
    <citation type="submission" date="2020-04" db="EMBL/GenBank/DDBJ databases">
        <title>Description of novel Gluconacetobacter.</title>
        <authorList>
            <person name="Sombolestani A."/>
        </authorList>
    </citation>
    <scope>NUCLEOTIDE SEQUENCE [LARGE SCALE GENOMIC DNA]</scope>
    <source>
        <strain evidence="6 7">LMG 21311</strain>
    </source>
</reference>
<accession>A0A7W4PGL4</accession>
<dbReference type="AlphaFoldDB" id="A0A7W4PGL4"/>
<dbReference type="RefSeq" id="WP_183119231.1">
    <property type="nucleotide sequence ID" value="NZ_JABEQF010000005.1"/>
</dbReference>
<dbReference type="PROSITE" id="PS51318">
    <property type="entry name" value="TAT"/>
    <property type="match status" value="1"/>
</dbReference>
<dbReference type="GO" id="GO:0015833">
    <property type="term" value="P:peptide transport"/>
    <property type="evidence" value="ECO:0007669"/>
    <property type="project" value="TreeGrafter"/>
</dbReference>
<feature type="domain" description="Solute-binding protein family 5" evidence="5">
    <location>
        <begin position="113"/>
        <end position="443"/>
    </location>
</feature>
<dbReference type="SUPFAM" id="SSF53850">
    <property type="entry name" value="Periplasmic binding protein-like II"/>
    <property type="match status" value="1"/>
</dbReference>
<evidence type="ECO:0000256" key="3">
    <source>
        <dbReference type="ARBA" id="ARBA00022448"/>
    </source>
</evidence>
<comment type="caution">
    <text evidence="6">The sequence shown here is derived from an EMBL/GenBank/DDBJ whole genome shotgun (WGS) entry which is preliminary data.</text>
</comment>
<dbReference type="InterPro" id="IPR039424">
    <property type="entry name" value="SBP_5"/>
</dbReference>
<evidence type="ECO:0000256" key="1">
    <source>
        <dbReference type="ARBA" id="ARBA00004418"/>
    </source>
</evidence>
<proteinExistence type="inferred from homology"/>
<dbReference type="Gene3D" id="3.40.190.10">
    <property type="entry name" value="Periplasmic binding protein-like II"/>
    <property type="match status" value="1"/>
</dbReference>
<dbReference type="Gene3D" id="3.90.76.10">
    <property type="entry name" value="Dipeptide-binding Protein, Domain 1"/>
    <property type="match status" value="1"/>
</dbReference>
<name>A0A7W4PGL4_9PROT</name>
<keyword evidence="7" id="KW-1185">Reference proteome</keyword>
<keyword evidence="4" id="KW-0732">Signal</keyword>
<dbReference type="GO" id="GO:0030288">
    <property type="term" value="C:outer membrane-bounded periplasmic space"/>
    <property type="evidence" value="ECO:0007669"/>
    <property type="project" value="UniProtKB-ARBA"/>
</dbReference>
<dbReference type="Pfam" id="PF00496">
    <property type="entry name" value="SBP_bac_5"/>
    <property type="match status" value="1"/>
</dbReference>
<protein>
    <submittedName>
        <fullName evidence="6">ABC transporter substrate-binding protein</fullName>
    </submittedName>
</protein>
<dbReference type="InterPro" id="IPR006311">
    <property type="entry name" value="TAT_signal"/>
</dbReference>
<dbReference type="PANTHER" id="PTHR30290">
    <property type="entry name" value="PERIPLASMIC BINDING COMPONENT OF ABC TRANSPORTER"/>
    <property type="match status" value="1"/>
</dbReference>
<dbReference type="CDD" id="cd08503">
    <property type="entry name" value="PBP2_NikA_DppA_OppA_like_17"/>
    <property type="match status" value="1"/>
</dbReference>
<evidence type="ECO:0000313" key="6">
    <source>
        <dbReference type="EMBL" id="MBB2190111.1"/>
    </source>
</evidence>
<dbReference type="Proteomes" id="UP000555756">
    <property type="component" value="Unassembled WGS sequence"/>
</dbReference>
<dbReference type="InterPro" id="IPR000914">
    <property type="entry name" value="SBP_5_dom"/>
</dbReference>
<dbReference type="GO" id="GO:0043190">
    <property type="term" value="C:ATP-binding cassette (ABC) transporter complex"/>
    <property type="evidence" value="ECO:0007669"/>
    <property type="project" value="InterPro"/>
</dbReference>
<keyword evidence="3" id="KW-0813">Transport</keyword>
<comment type="similarity">
    <text evidence="2">Belongs to the bacterial solute-binding protein 5 family.</text>
</comment>
<evidence type="ECO:0000313" key="7">
    <source>
        <dbReference type="Proteomes" id="UP000555756"/>
    </source>
</evidence>
<dbReference type="EMBL" id="JABEQF010000005">
    <property type="protein sequence ID" value="MBB2190111.1"/>
    <property type="molecule type" value="Genomic_DNA"/>
</dbReference>
<organism evidence="6 7">
    <name type="scientific">Gluconacetobacter azotocaptans</name>
    <dbReference type="NCBI Taxonomy" id="142834"/>
    <lineage>
        <taxon>Bacteria</taxon>
        <taxon>Pseudomonadati</taxon>
        <taxon>Pseudomonadota</taxon>
        <taxon>Alphaproteobacteria</taxon>
        <taxon>Acetobacterales</taxon>
        <taxon>Acetobacteraceae</taxon>
        <taxon>Gluconacetobacter</taxon>
    </lineage>
</organism>
<evidence type="ECO:0000256" key="4">
    <source>
        <dbReference type="ARBA" id="ARBA00022729"/>
    </source>
</evidence>